<feature type="transmembrane region" description="Helical" evidence="1">
    <location>
        <begin position="21"/>
        <end position="39"/>
    </location>
</feature>
<keyword evidence="1" id="KW-0472">Membrane</keyword>
<reference evidence="2 3" key="1">
    <citation type="submission" date="2008-08" db="EMBL/GenBank/DDBJ databases">
        <authorList>
            <person name="Madupu R."/>
            <person name="Durkin A.S."/>
            <person name="Torralba M."/>
            <person name="Methe B."/>
            <person name="Sutton G.G."/>
            <person name="Strausberg R.L."/>
            <person name="Nelson K.E."/>
        </authorList>
    </citation>
    <scope>NUCLEOTIDE SEQUENCE [LARGE SCALE GENOMIC DNA]</scope>
    <source>
        <strain evidence="2 3">RM3267</strain>
    </source>
</reference>
<keyword evidence="1" id="KW-1133">Transmembrane helix</keyword>
<dbReference type="Proteomes" id="UP000003082">
    <property type="component" value="Unassembled WGS sequence"/>
</dbReference>
<organism evidence="2 3">
    <name type="scientific">Campylobacter rectus RM3267</name>
    <dbReference type="NCBI Taxonomy" id="553218"/>
    <lineage>
        <taxon>Bacteria</taxon>
        <taxon>Pseudomonadati</taxon>
        <taxon>Campylobacterota</taxon>
        <taxon>Epsilonproteobacteria</taxon>
        <taxon>Campylobacterales</taxon>
        <taxon>Campylobacteraceae</taxon>
        <taxon>Campylobacter</taxon>
    </lineage>
</organism>
<gene>
    <name evidence="2" type="ORF">CAMRE0001_2742</name>
</gene>
<keyword evidence="1" id="KW-0812">Transmembrane</keyword>
<accession>B9D0U5</accession>
<proteinExistence type="predicted"/>
<sequence>MKTVVFPRAHRGAQPRDDVRAAAIAANAMGSTIAMFQVLPGMAMGMGSPS</sequence>
<keyword evidence="3" id="KW-1185">Reference proteome</keyword>
<evidence type="ECO:0000256" key="1">
    <source>
        <dbReference type="SAM" id="Phobius"/>
    </source>
</evidence>
<dbReference type="EMBL" id="ACFU01000007">
    <property type="protein sequence ID" value="EEF14329.1"/>
    <property type="molecule type" value="Genomic_DNA"/>
</dbReference>
<evidence type="ECO:0000313" key="3">
    <source>
        <dbReference type="Proteomes" id="UP000003082"/>
    </source>
</evidence>
<protein>
    <submittedName>
        <fullName evidence="2">Uncharacterized protein</fullName>
    </submittedName>
</protein>
<name>B9D0U5_CAMRE</name>
<comment type="caution">
    <text evidence="2">The sequence shown here is derived from an EMBL/GenBank/DDBJ whole genome shotgun (WGS) entry which is preliminary data.</text>
</comment>
<evidence type="ECO:0000313" key="2">
    <source>
        <dbReference type="EMBL" id="EEF14329.1"/>
    </source>
</evidence>
<dbReference type="AlphaFoldDB" id="B9D0U5"/>